<dbReference type="SUPFAM" id="SSF51735">
    <property type="entry name" value="NAD(P)-binding Rossmann-fold domains"/>
    <property type="match status" value="1"/>
</dbReference>
<dbReference type="InterPro" id="IPR002347">
    <property type="entry name" value="SDR_fam"/>
</dbReference>
<dbReference type="RefSeq" id="WP_093822549.1">
    <property type="nucleotide sequence ID" value="NZ_FOLQ01000001.1"/>
</dbReference>
<dbReference type="Gene3D" id="3.40.50.720">
    <property type="entry name" value="NAD(P)-binding Rossmann-like Domain"/>
    <property type="match status" value="1"/>
</dbReference>
<organism evidence="3 4">
    <name type="scientific">Spirosoma endophyticum</name>
    <dbReference type="NCBI Taxonomy" id="662367"/>
    <lineage>
        <taxon>Bacteria</taxon>
        <taxon>Pseudomonadati</taxon>
        <taxon>Bacteroidota</taxon>
        <taxon>Cytophagia</taxon>
        <taxon>Cytophagales</taxon>
        <taxon>Cytophagaceae</taxon>
        <taxon>Spirosoma</taxon>
    </lineage>
</organism>
<keyword evidence="4" id="KW-1185">Reference proteome</keyword>
<gene>
    <name evidence="3" type="ORF">SAMN05216167_101141</name>
</gene>
<name>A0A1I1F851_9BACT</name>
<comment type="similarity">
    <text evidence="1">Belongs to the short-chain dehydrogenases/reductases (SDR) family.</text>
</comment>
<accession>A0A1I1F851</accession>
<reference evidence="3 4" key="1">
    <citation type="submission" date="2016-10" db="EMBL/GenBank/DDBJ databases">
        <authorList>
            <person name="de Groot N.N."/>
        </authorList>
    </citation>
    <scope>NUCLEOTIDE SEQUENCE [LARGE SCALE GENOMIC DNA]</scope>
    <source>
        <strain evidence="3 4">DSM 26130</strain>
    </source>
</reference>
<dbReference type="STRING" id="662367.SAMN05216167_101141"/>
<dbReference type="EMBL" id="FOLQ01000001">
    <property type="protein sequence ID" value="SFB93888.1"/>
    <property type="molecule type" value="Genomic_DNA"/>
</dbReference>
<evidence type="ECO:0000313" key="4">
    <source>
        <dbReference type="Proteomes" id="UP000198598"/>
    </source>
</evidence>
<dbReference type="PRINTS" id="PR00081">
    <property type="entry name" value="GDHRDH"/>
</dbReference>
<sequence>MATIFLTGASGGLGHVVTQTLLNQGHRVIATVHSATNTRQRSADSPGELVSYPVDLTDAVAVDTLVKQVITNHGPIDAAVLLAGGFTLGSLLETDAAQIDTMLTMNFKTAYNAVQPIFAHMTQQPTGGRFVLIGARPALDVQSGQHLVAYALSKSLLFQLSDIINATGKPNSIVSTVILPSTIDTSTNRQAMPDADFTTWVDPQDLADMITFVLFDKGRILREPVLKVYNRA</sequence>
<evidence type="ECO:0000256" key="2">
    <source>
        <dbReference type="ARBA" id="ARBA00023002"/>
    </source>
</evidence>
<evidence type="ECO:0000256" key="1">
    <source>
        <dbReference type="ARBA" id="ARBA00006484"/>
    </source>
</evidence>
<proteinExistence type="inferred from homology"/>
<dbReference type="OrthoDB" id="9810908at2"/>
<protein>
    <submittedName>
        <fullName evidence="3">NADP-dependent 3-hydroxy acid dehydrogenase YdfG</fullName>
    </submittedName>
</protein>
<dbReference type="GO" id="GO:0050664">
    <property type="term" value="F:oxidoreductase activity, acting on NAD(P)H, oxygen as acceptor"/>
    <property type="evidence" value="ECO:0007669"/>
    <property type="project" value="TreeGrafter"/>
</dbReference>
<dbReference type="InterPro" id="IPR036291">
    <property type="entry name" value="NAD(P)-bd_dom_sf"/>
</dbReference>
<evidence type="ECO:0000313" key="3">
    <source>
        <dbReference type="EMBL" id="SFB93888.1"/>
    </source>
</evidence>
<dbReference type="Pfam" id="PF00106">
    <property type="entry name" value="adh_short"/>
    <property type="match status" value="1"/>
</dbReference>
<dbReference type="AlphaFoldDB" id="A0A1I1F851"/>
<dbReference type="Proteomes" id="UP000198598">
    <property type="component" value="Unassembled WGS sequence"/>
</dbReference>
<dbReference type="PANTHER" id="PTHR43008:SF4">
    <property type="entry name" value="CHAIN DEHYDROGENASE, PUTATIVE (AFU_ORTHOLOGUE AFUA_4G08710)-RELATED"/>
    <property type="match status" value="1"/>
</dbReference>
<dbReference type="PANTHER" id="PTHR43008">
    <property type="entry name" value="BENZIL REDUCTASE"/>
    <property type="match status" value="1"/>
</dbReference>
<keyword evidence="2" id="KW-0560">Oxidoreductase</keyword>